<dbReference type="KEGG" id="ssun:H9Q77_13225"/>
<organism evidence="2 3">
    <name type="scientific">Simiaoa sunii</name>
    <dbReference type="NCBI Taxonomy" id="2763672"/>
    <lineage>
        <taxon>Bacteria</taxon>
        <taxon>Bacillati</taxon>
        <taxon>Bacillota</taxon>
        <taxon>Clostridia</taxon>
        <taxon>Lachnospirales</taxon>
        <taxon>Lachnospiraceae</taxon>
        <taxon>Simiaoa</taxon>
    </lineage>
</organism>
<dbReference type="EMBL" id="CP060633">
    <property type="protein sequence ID" value="QNM02028.1"/>
    <property type="molecule type" value="Genomic_DNA"/>
</dbReference>
<evidence type="ECO:0000256" key="1">
    <source>
        <dbReference type="SAM" id="MobiDB-lite"/>
    </source>
</evidence>
<name>A0A7G9FTZ6_9FIRM</name>
<evidence type="ECO:0000313" key="2">
    <source>
        <dbReference type="EMBL" id="QNM02028.1"/>
    </source>
</evidence>
<dbReference type="Proteomes" id="UP000515981">
    <property type="component" value="Chromosome"/>
</dbReference>
<sequence length="47" mass="5456">MECPSEDVCREVVIFSRKVLKDRVERTGRSRQADVAMDGNWSRARTD</sequence>
<keyword evidence="3" id="KW-1185">Reference proteome</keyword>
<accession>A0A7G9FTZ6</accession>
<evidence type="ECO:0000313" key="3">
    <source>
        <dbReference type="Proteomes" id="UP000515981"/>
    </source>
</evidence>
<protein>
    <submittedName>
        <fullName evidence="2">Uncharacterized protein</fullName>
    </submittedName>
</protein>
<dbReference type="AlphaFoldDB" id="A0A7G9FTZ6"/>
<feature type="region of interest" description="Disordered" evidence="1">
    <location>
        <begin position="27"/>
        <end position="47"/>
    </location>
</feature>
<reference evidence="2 3" key="1">
    <citation type="submission" date="2020-08" db="EMBL/GenBank/DDBJ databases">
        <authorList>
            <person name="Liu C."/>
            <person name="Sun Q."/>
        </authorList>
    </citation>
    <scope>NUCLEOTIDE SEQUENCE [LARGE SCALE GENOMIC DNA]</scope>
    <source>
        <strain evidence="2 3">NSJ-8</strain>
    </source>
</reference>
<proteinExistence type="predicted"/>
<gene>
    <name evidence="2" type="ORF">H9Q77_13225</name>
</gene>